<comment type="caution">
    <text evidence="1">The sequence shown here is derived from an EMBL/GenBank/DDBJ whole genome shotgun (WGS) entry which is preliminary data.</text>
</comment>
<protein>
    <recommendedName>
        <fullName evidence="3">Virion morphogenesis protein</fullName>
    </recommendedName>
</protein>
<organism evidence="1 2">
    <name type="scientific">Kistimonas scapharcae</name>
    <dbReference type="NCBI Taxonomy" id="1036133"/>
    <lineage>
        <taxon>Bacteria</taxon>
        <taxon>Pseudomonadati</taxon>
        <taxon>Pseudomonadota</taxon>
        <taxon>Gammaproteobacteria</taxon>
        <taxon>Oceanospirillales</taxon>
        <taxon>Endozoicomonadaceae</taxon>
        <taxon>Kistimonas</taxon>
    </lineage>
</organism>
<evidence type="ECO:0000313" key="2">
    <source>
        <dbReference type="Proteomes" id="UP001500604"/>
    </source>
</evidence>
<evidence type="ECO:0008006" key="3">
    <source>
        <dbReference type="Google" id="ProtNLM"/>
    </source>
</evidence>
<sequence length="228" mass="25883">MTLKVTLDGDFTLRQQLQALRLTPAKQRRYHQLMGREVIKASRGRIKGQRDLNGQPWAARKNGRKRMLTKIMRGRNVKVYAGKDKVTVTWPNRLMGQIARRQQDGIAEPMTARRMAKIHGENRPGEEATAAQAKALKAEGFKVYAGKYKSGKTKTRRTSQKWIKENMSKAQAGLVLRLMREEQVKTQWDIPLPERSFLGLSDTERAGVGREILTRLTTEAATQSGKRG</sequence>
<reference evidence="2" key="1">
    <citation type="journal article" date="2019" name="Int. J. Syst. Evol. Microbiol.">
        <title>The Global Catalogue of Microorganisms (GCM) 10K type strain sequencing project: providing services to taxonomists for standard genome sequencing and annotation.</title>
        <authorList>
            <consortium name="The Broad Institute Genomics Platform"/>
            <consortium name="The Broad Institute Genome Sequencing Center for Infectious Disease"/>
            <person name="Wu L."/>
            <person name="Ma J."/>
        </authorList>
    </citation>
    <scope>NUCLEOTIDE SEQUENCE [LARGE SCALE GENOMIC DNA]</scope>
    <source>
        <strain evidence="2">JCM 17805</strain>
    </source>
</reference>
<dbReference type="EMBL" id="BAABFL010000117">
    <property type="protein sequence ID" value="GAA4649032.1"/>
    <property type="molecule type" value="Genomic_DNA"/>
</dbReference>
<dbReference type="RefSeq" id="WP_345194785.1">
    <property type="nucleotide sequence ID" value="NZ_BAABFL010000117.1"/>
</dbReference>
<keyword evidence="2" id="KW-1185">Reference proteome</keyword>
<name>A0ABP8UZG0_9GAMM</name>
<accession>A0ABP8UZG0</accession>
<dbReference type="Proteomes" id="UP001500604">
    <property type="component" value="Unassembled WGS sequence"/>
</dbReference>
<evidence type="ECO:0000313" key="1">
    <source>
        <dbReference type="EMBL" id="GAA4649032.1"/>
    </source>
</evidence>
<gene>
    <name evidence="1" type="ORF">GCM10023116_13060</name>
</gene>
<proteinExistence type="predicted"/>